<sequence length="68" mass="7807">MSVTRNILQAGDGVNRPVKGDEVTVSFNGYLYDANNKGSHCKGDWFKEMNRFKFTISVEQNEMKVFWA</sequence>
<organism evidence="1 2">
    <name type="scientific">[Emmonsia] crescens</name>
    <dbReference type="NCBI Taxonomy" id="73230"/>
    <lineage>
        <taxon>Eukaryota</taxon>
        <taxon>Fungi</taxon>
        <taxon>Dikarya</taxon>
        <taxon>Ascomycota</taxon>
        <taxon>Pezizomycotina</taxon>
        <taxon>Eurotiomycetes</taxon>
        <taxon>Eurotiomycetidae</taxon>
        <taxon>Onygenales</taxon>
        <taxon>Ajellomycetaceae</taxon>
        <taxon>Emergomyces</taxon>
    </lineage>
</organism>
<comment type="caution">
    <text evidence="1">The sequence shown here is derived from an EMBL/GenBank/DDBJ whole genome shotgun (WGS) entry which is preliminary data.</text>
</comment>
<reference evidence="1 2" key="1">
    <citation type="submission" date="2017-10" db="EMBL/GenBank/DDBJ databases">
        <title>Comparative genomics in systemic dimorphic fungi from Ajellomycetaceae.</title>
        <authorList>
            <person name="Munoz J.F."/>
            <person name="Mcewen J.G."/>
            <person name="Clay O.K."/>
            <person name="Cuomo C.A."/>
        </authorList>
    </citation>
    <scope>NUCLEOTIDE SEQUENCE [LARGE SCALE GENOMIC DNA]</scope>
    <source>
        <strain evidence="1 2">UAMH4076</strain>
    </source>
</reference>
<gene>
    <name evidence="1" type="ORF">GX50_05166</name>
</gene>
<accession>A0A2B7ZF83</accession>
<dbReference type="Gene3D" id="3.10.50.40">
    <property type="match status" value="1"/>
</dbReference>
<dbReference type="EMBL" id="PDND01000106">
    <property type="protein sequence ID" value="PGH32041.1"/>
    <property type="molecule type" value="Genomic_DNA"/>
</dbReference>
<keyword evidence="2" id="KW-1185">Reference proteome</keyword>
<dbReference type="AlphaFoldDB" id="A0A2B7ZF83"/>
<dbReference type="GO" id="GO:0003755">
    <property type="term" value="F:peptidyl-prolyl cis-trans isomerase activity"/>
    <property type="evidence" value="ECO:0007669"/>
    <property type="project" value="InterPro"/>
</dbReference>
<proteinExistence type="predicted"/>
<protein>
    <submittedName>
        <fullName evidence="1">Uncharacterized protein</fullName>
    </submittedName>
</protein>
<dbReference type="Proteomes" id="UP000226031">
    <property type="component" value="Unassembled WGS sequence"/>
</dbReference>
<dbReference type="SUPFAM" id="SSF54534">
    <property type="entry name" value="FKBP-like"/>
    <property type="match status" value="1"/>
</dbReference>
<dbReference type="InterPro" id="IPR046357">
    <property type="entry name" value="PPIase_dom_sf"/>
</dbReference>
<evidence type="ECO:0000313" key="2">
    <source>
        <dbReference type="Proteomes" id="UP000226031"/>
    </source>
</evidence>
<evidence type="ECO:0000313" key="1">
    <source>
        <dbReference type="EMBL" id="PGH32041.1"/>
    </source>
</evidence>
<name>A0A2B7ZF83_9EURO</name>